<reference evidence="1 2" key="1">
    <citation type="submission" date="2022-03" db="EMBL/GenBank/DDBJ databases">
        <title>Plant growth promoting endophytes with ACC deaminase activity.</title>
        <authorList>
            <person name="Charles T."/>
            <person name="Van Dyk A."/>
            <person name="Cheng J."/>
            <person name="Heil J."/>
        </authorList>
    </citation>
    <scope>NUCLEOTIDE SEQUENCE [LARGE SCALE GENOMIC DNA]</scope>
    <source>
        <strain evidence="1 2">8R6</strain>
    </source>
</reference>
<keyword evidence="1" id="KW-0540">Nuclease</keyword>
<protein>
    <submittedName>
        <fullName evidence="1">Restriction endonuclease</fullName>
    </submittedName>
</protein>
<evidence type="ECO:0000313" key="1">
    <source>
        <dbReference type="EMBL" id="WGK88558.1"/>
    </source>
</evidence>
<name>A0ABY8MNP6_9PSED</name>
<evidence type="ECO:0000313" key="2">
    <source>
        <dbReference type="Proteomes" id="UP001243713"/>
    </source>
</evidence>
<dbReference type="Gene3D" id="3.40.50.300">
    <property type="entry name" value="P-loop containing nucleotide triphosphate hydrolases"/>
    <property type="match status" value="1"/>
</dbReference>
<accession>A0ABY8MNP6</accession>
<keyword evidence="2" id="KW-1185">Reference proteome</keyword>
<dbReference type="EMBL" id="CP093428">
    <property type="protein sequence ID" value="WGK88558.1"/>
    <property type="molecule type" value="Genomic_DNA"/>
</dbReference>
<dbReference type="RefSeq" id="WP_280161657.1">
    <property type="nucleotide sequence ID" value="NZ_CP093428.1"/>
</dbReference>
<dbReference type="GO" id="GO:0004519">
    <property type="term" value="F:endonuclease activity"/>
    <property type="evidence" value="ECO:0007669"/>
    <property type="project" value="UniProtKB-KW"/>
</dbReference>
<keyword evidence="1" id="KW-0255">Endonuclease</keyword>
<gene>
    <name evidence="1" type="ORF">MOQ58_18700</name>
</gene>
<keyword evidence="1" id="KW-0378">Hydrolase</keyword>
<sequence length="1216" mass="135334">MLNDPNTVSNQTPYYEGLGFPIDRLSSDDFENFVFGCLLSIQDVLGLRITGKPSGSGDGGFDVQGDIVATGRLVCVQCKRQGQPLDMGQLTKELAKVAATSALEGSNIGEHRFICTGGVRKKVVSALRAISRQEIAIEVGNALQNATDGELVSLRVKLEQRGETPRTIAESYVLKLDHLTAWNLKEFDAALSPRWEAILEVAQRYFRIATVVRDNPRAAFDRLAYIAEYRHFETTIEPRFVSTDLPTGISIATAVNANAGRKAALQSFNNVDGFLQLDLGDLALLVGQGGVGKSTSLALIRARALQTSPECVLPILISLATYVPGALDRLINQELSANYGTWRLLPDKVLLLCDGLNECTHVNMTAFLGELTPLLRRKRIACVISSREPNRLSNIILPQFPLECVEVQSITPVVIRRIAESELDRQATDIFTKNYLSLAENSGSFLLWTPFAVKVALRVWKLKSAIPSTLSEMIEVLLKSRSIRNADFPQSEVHSTVLLQLASALAFQCIFINKRLEFPISEAGKWIRESKNHCSDALGITDLKDTEVVDILVSHELLRISERGYIGFGHQLLAGSLSAAMLAQGWRNHLESLRESVADDAWVFAARLVSREHMENFLRAVLDVDLILGARVARELPSDLQDIAVDMLSRSIAPEVPEIFQLQGLYALARLGSPKAMRRLREATSEADSQIRYSAFRALASAGDAIYLRGLLPKIDKFKSTPIKFSGGDVAIWEAAPLSIRISLARERLSLCDPGEPVGESLFLLAYEKDLSDAPVIERHLRAASDLIAFQIGLYALHAIAPSQAKKIFDEVLLEHVELHDKARLIRTAAGIGVDIDIRMAFECAMAEAMPGEPYNHSEYYLQQLIFDVLKKAELPHDMVSTIERDLPRATDLRKFRLWQLAHRCDSPAISLYALSCIDKWTSDRGNACNYFIEIVHSALTPKQELLSLCEKGLSEEENSYDWTTSRVFALVGALGFTTKAATSLSIMIERLARIRHAVDSNDYSYLSPADLQVFNSIKSEHMLIHLGGLAAELIPAAAKARHLLSRDDLLLLLPFHTNGYEGLVELQREMLSDVDDFYIDDVLTGITDKWARLSVLLVVSNRKPTDSRIKLLERELQDSYAHPAALHIVCQTVENCWCEDVFNMVLNTVASIPIWREQDTQFFWDFSQMVAKHLRVENLPAIEFSALTAKTRFAMKVINIWREYASGEKIGLARL</sequence>
<organism evidence="1 2">
    <name type="scientific">Pseudomonas migulae</name>
    <dbReference type="NCBI Taxonomy" id="78543"/>
    <lineage>
        <taxon>Bacteria</taxon>
        <taxon>Pseudomonadati</taxon>
        <taxon>Pseudomonadota</taxon>
        <taxon>Gammaproteobacteria</taxon>
        <taxon>Pseudomonadales</taxon>
        <taxon>Pseudomonadaceae</taxon>
        <taxon>Pseudomonas</taxon>
    </lineage>
</organism>
<dbReference type="InterPro" id="IPR027417">
    <property type="entry name" value="P-loop_NTPase"/>
</dbReference>
<dbReference type="Proteomes" id="UP001243713">
    <property type="component" value="Chromosome"/>
</dbReference>
<proteinExistence type="predicted"/>
<dbReference type="SUPFAM" id="SSF52540">
    <property type="entry name" value="P-loop containing nucleoside triphosphate hydrolases"/>
    <property type="match status" value="1"/>
</dbReference>